<keyword evidence="13" id="KW-1185">Reference proteome</keyword>
<dbReference type="Pfam" id="PF11867">
    <property type="entry name" value="T1RH-like_C"/>
    <property type="match status" value="1"/>
</dbReference>
<keyword evidence="5 10" id="KW-0680">Restriction system</keyword>
<evidence type="ECO:0000256" key="10">
    <source>
        <dbReference type="RuleBase" id="RU364115"/>
    </source>
</evidence>
<dbReference type="CDD" id="cd22332">
    <property type="entry name" value="HsdR_N"/>
    <property type="match status" value="1"/>
</dbReference>
<accession>A0A100HN27</accession>
<comment type="function">
    <text evidence="10">Subunit R is required for both nuclease and ATPase activities, but not for modification.</text>
</comment>
<evidence type="ECO:0000256" key="3">
    <source>
        <dbReference type="ARBA" id="ARBA00022722"/>
    </source>
</evidence>
<evidence type="ECO:0000256" key="5">
    <source>
        <dbReference type="ARBA" id="ARBA00022747"/>
    </source>
</evidence>
<dbReference type="GO" id="GO:0003677">
    <property type="term" value="F:DNA binding"/>
    <property type="evidence" value="ECO:0007669"/>
    <property type="project" value="UniProtKB-KW"/>
</dbReference>
<dbReference type="PROSITE" id="PS51192">
    <property type="entry name" value="HELICASE_ATP_BIND_1"/>
    <property type="match status" value="1"/>
</dbReference>
<name>A0A100HN27_9DEIO</name>
<evidence type="ECO:0000256" key="1">
    <source>
        <dbReference type="ARBA" id="ARBA00000851"/>
    </source>
</evidence>
<dbReference type="PANTHER" id="PTHR30195:SF15">
    <property type="entry name" value="TYPE I RESTRICTION ENZYME HINDI ENDONUCLEASE SUBUNIT"/>
    <property type="match status" value="1"/>
</dbReference>
<keyword evidence="8 10" id="KW-0067">ATP-binding</keyword>
<dbReference type="InterPro" id="IPR027417">
    <property type="entry name" value="P-loop_NTPase"/>
</dbReference>
<comment type="subunit">
    <text evidence="10">The type I restriction/modification system is composed of three polypeptides R, M and S.</text>
</comment>
<dbReference type="GO" id="GO:0009035">
    <property type="term" value="F:type I site-specific deoxyribonuclease activity"/>
    <property type="evidence" value="ECO:0007669"/>
    <property type="project" value="UniProtKB-EC"/>
</dbReference>
<comment type="catalytic activity">
    <reaction evidence="1 10">
        <text>Endonucleolytic cleavage of DNA to give random double-stranded fragments with terminal 5'-phosphates, ATP is simultaneously hydrolyzed.</text>
        <dbReference type="EC" id="3.1.21.3"/>
    </reaction>
</comment>
<evidence type="ECO:0000256" key="4">
    <source>
        <dbReference type="ARBA" id="ARBA00022741"/>
    </source>
</evidence>
<organism evidence="12 13">
    <name type="scientific">Deinococcus grandis</name>
    <dbReference type="NCBI Taxonomy" id="57498"/>
    <lineage>
        <taxon>Bacteria</taxon>
        <taxon>Thermotogati</taxon>
        <taxon>Deinococcota</taxon>
        <taxon>Deinococci</taxon>
        <taxon>Deinococcales</taxon>
        <taxon>Deinococcaceae</taxon>
        <taxon>Deinococcus</taxon>
    </lineage>
</organism>
<feature type="domain" description="Helicase ATP-binding" evidence="11">
    <location>
        <begin position="283"/>
        <end position="465"/>
    </location>
</feature>
<evidence type="ECO:0000256" key="6">
    <source>
        <dbReference type="ARBA" id="ARBA00022759"/>
    </source>
</evidence>
<evidence type="ECO:0000313" key="12">
    <source>
        <dbReference type="EMBL" id="GAQ23723.1"/>
    </source>
</evidence>
<dbReference type="SMART" id="SM00487">
    <property type="entry name" value="DEXDc"/>
    <property type="match status" value="1"/>
</dbReference>
<gene>
    <name evidence="12" type="ORF">DEIGR_320137</name>
</gene>
<dbReference type="CDD" id="cd18800">
    <property type="entry name" value="SF2_C_EcoR124I-like"/>
    <property type="match status" value="1"/>
</dbReference>
<comment type="similarity">
    <text evidence="2 10">Belongs to the HsdR family.</text>
</comment>
<dbReference type="Pfam" id="PF04313">
    <property type="entry name" value="HSDR_N"/>
    <property type="match status" value="1"/>
</dbReference>
<dbReference type="REBASE" id="141079">
    <property type="entry name" value="Dgr43672ORF320148P"/>
</dbReference>
<dbReference type="PANTHER" id="PTHR30195">
    <property type="entry name" value="TYPE I SITE-SPECIFIC DEOXYRIBONUCLEASE PROTEIN SUBUNIT M AND R"/>
    <property type="match status" value="1"/>
</dbReference>
<dbReference type="Gene3D" id="3.40.50.300">
    <property type="entry name" value="P-loop containing nucleotide triphosphate hydrolases"/>
    <property type="match status" value="3"/>
</dbReference>
<keyword evidence="9 10" id="KW-0238">DNA-binding</keyword>
<dbReference type="InterPro" id="IPR007409">
    <property type="entry name" value="Restrct_endonuc_type1_HsdR_N"/>
</dbReference>
<dbReference type="GO" id="GO:0005524">
    <property type="term" value="F:ATP binding"/>
    <property type="evidence" value="ECO:0007669"/>
    <property type="project" value="UniProtKB-KW"/>
</dbReference>
<dbReference type="CDD" id="cd18030">
    <property type="entry name" value="DEXHc_RE_I_HsdR"/>
    <property type="match status" value="1"/>
</dbReference>
<dbReference type="Gene3D" id="3.90.1570.50">
    <property type="match status" value="1"/>
</dbReference>
<dbReference type="GO" id="GO:0009307">
    <property type="term" value="P:DNA restriction-modification system"/>
    <property type="evidence" value="ECO:0007669"/>
    <property type="project" value="UniProtKB-KW"/>
</dbReference>
<dbReference type="InterPro" id="IPR004473">
    <property type="entry name" value="Restrct_endonuc_typeI_HsdR"/>
</dbReference>
<sequence length="1032" mass="114100">MASSYNEETVELAALEWLRGQGFETAFGPDIAPETPGAQRASYQDVVLDGPLRAALVRLNPGASPEAIAEAVRQLSNPVGVGLQANQGMHRLITDGVQVELPDGLGGVRAEHLQVIDFAQPRRNAFLAVNQFTVVEGQVERRPDVIVFINGLPLVIFEFKNTKDANATIEKAYTQLQTYQKQLTRLFAYNALLVISDGSQARLGVAGAAFERFQPWKTVTGREVHPESLETLIKGAFTPEVLTDLLRHFVVFEVDGPDVKKKVAAYHQYHAVQRAVQTTVEASGVAGDRRGGVVWHTQGSGKSLTMVFYAGKLVVQPELANPTLVVLTDRNDLDDQLFGTFSRASGLLRQVPEQVTARSELRQKLGERAAGGVVFTTIQKFLPEERGDAFPTLSERRNIIVIADEAHRSQYGLNARLGKDGVLTYGFAKHIRDALPNATFLGFTGTPIESKDADTRAIFGEYIDVYDVQRAVEDGATVPIYYESRLVRLTTDEVAWATLDEDFEEITEGEEDSSREKLKTKWAALEALVGAPERVRAVAQDLVTHFKARQSVLEGKGMVVAMSRRICVALYDELIRLRPEWAGTGDQEGVVKVVMTGSANDDPAWQDHIRSKARNKAIADHFRDPGSPMKLVIVRDMWLTGFDVPSLHTMYLDKPMQGHGLMQAIARVNRVFADKPGGLVVDYLGLANSLKDALGIYATSGGQGTPTLDVEAALDFMAEKLDVVRGILHGFDYSDFMGGTPTERVSLIVNAQEFVLAKRDKAKERFIREVLQLGKAYALAVPHPEALAVREEVVFLQTVRAALSKQDVTSTAQARHDVNAAVQQLVEQAVAPDGVIDVFAAAGLKKPDISILSPKFLEDVQNMPQKNLAVELLDKLLRDEVRARSRRNAVQSRAFSEKLEAAIGRYQSRSIETAQVIEELLDLARQMREAQARGEALNLTEDEIAFYDALEVNDSAVKILGDEQLRDIARDIAETVRRNATIDWHLREQARANLRRMVKRVLRKHGYPPDKQETASRTVIEQAELFAQHAAD</sequence>
<evidence type="ECO:0000256" key="8">
    <source>
        <dbReference type="ARBA" id="ARBA00022840"/>
    </source>
</evidence>
<dbReference type="EC" id="3.1.21.3" evidence="10"/>
<dbReference type="InterPro" id="IPR051268">
    <property type="entry name" value="Type-I_R_enzyme_R_subunit"/>
</dbReference>
<evidence type="ECO:0000259" key="11">
    <source>
        <dbReference type="PROSITE" id="PS51192"/>
    </source>
</evidence>
<dbReference type="Pfam" id="PF22679">
    <property type="entry name" value="T1R_D3-like"/>
    <property type="match status" value="1"/>
</dbReference>
<evidence type="ECO:0000256" key="9">
    <source>
        <dbReference type="ARBA" id="ARBA00023125"/>
    </source>
</evidence>
<dbReference type="SUPFAM" id="SSF52540">
    <property type="entry name" value="P-loop containing nucleoside triphosphate hydrolases"/>
    <property type="match status" value="1"/>
</dbReference>
<dbReference type="InterPro" id="IPR055180">
    <property type="entry name" value="HsdR_RecA-like_helicase_dom_2"/>
</dbReference>
<keyword evidence="7 10" id="KW-0378">Hydrolase</keyword>
<dbReference type="AlphaFoldDB" id="A0A100HN27"/>
<protein>
    <recommendedName>
        <fullName evidence="10">Type I restriction enzyme endonuclease subunit</fullName>
        <shortName evidence="10">R protein</shortName>
        <ecNumber evidence="10">3.1.21.3</ecNumber>
    </recommendedName>
</protein>
<dbReference type="InterPro" id="IPR021810">
    <property type="entry name" value="T1RH-like_C"/>
</dbReference>
<dbReference type="NCBIfam" id="TIGR00348">
    <property type="entry name" value="hsdR"/>
    <property type="match status" value="1"/>
</dbReference>
<dbReference type="EMBL" id="BCMS01000004">
    <property type="protein sequence ID" value="GAQ23723.1"/>
    <property type="molecule type" value="Genomic_DNA"/>
</dbReference>
<evidence type="ECO:0000313" key="13">
    <source>
        <dbReference type="Proteomes" id="UP000056209"/>
    </source>
</evidence>
<keyword evidence="6 12" id="KW-0255">Endonuclease</keyword>
<evidence type="ECO:0000256" key="7">
    <source>
        <dbReference type="ARBA" id="ARBA00022801"/>
    </source>
</evidence>
<dbReference type="RefSeq" id="WP_058979777.1">
    <property type="nucleotide sequence ID" value="NZ_BCMS01000004.1"/>
</dbReference>
<keyword evidence="4 10" id="KW-0547">Nucleotide-binding</keyword>
<dbReference type="OrthoDB" id="9758243at2"/>
<keyword evidence="3" id="KW-0540">Nuclease</keyword>
<comment type="caution">
    <text evidence="12">The sequence shown here is derived from an EMBL/GenBank/DDBJ whole genome shotgun (WGS) entry which is preliminary data.</text>
</comment>
<dbReference type="InterPro" id="IPR014001">
    <property type="entry name" value="Helicase_ATP-bd"/>
</dbReference>
<dbReference type="Proteomes" id="UP000056209">
    <property type="component" value="Unassembled WGS sequence"/>
</dbReference>
<evidence type="ECO:0000256" key="2">
    <source>
        <dbReference type="ARBA" id="ARBA00008598"/>
    </source>
</evidence>
<reference evidence="13" key="1">
    <citation type="submission" date="2015-11" db="EMBL/GenBank/DDBJ databases">
        <title>Draft Genome Sequence of the Radioresistant Bacterium Deinococcus grandis, Isolated from Freshwater Fish in Japan.</title>
        <authorList>
            <person name="Satoh K."/>
            <person name="Onodera T."/>
            <person name="Omoso K."/>
            <person name="Takeda-Yano K."/>
            <person name="Katayama T."/>
            <person name="Oono Y."/>
            <person name="Narumi I."/>
        </authorList>
    </citation>
    <scope>NUCLEOTIDE SEQUENCE [LARGE SCALE GENOMIC DNA]</scope>
    <source>
        <strain evidence="13">ATCC 43672</strain>
    </source>
</reference>
<proteinExistence type="inferred from homology"/>
<dbReference type="InterPro" id="IPR040980">
    <property type="entry name" value="SWI2_SNF2"/>
</dbReference>
<dbReference type="Pfam" id="PF18766">
    <property type="entry name" value="SWI2_SNF2"/>
    <property type="match status" value="1"/>
</dbReference>